<evidence type="ECO:0000256" key="1">
    <source>
        <dbReference type="ARBA" id="ARBA00023015"/>
    </source>
</evidence>
<dbReference type="CDD" id="cd02440">
    <property type="entry name" value="AdoMet_MTases"/>
    <property type="match status" value="1"/>
</dbReference>
<dbReference type="GO" id="GO:0008757">
    <property type="term" value="F:S-adenosylmethionine-dependent methyltransferase activity"/>
    <property type="evidence" value="ECO:0007669"/>
    <property type="project" value="InterPro"/>
</dbReference>
<dbReference type="AlphaFoldDB" id="F3YYZ7"/>
<dbReference type="GO" id="GO:0003700">
    <property type="term" value="F:DNA-binding transcription factor activity"/>
    <property type="evidence" value="ECO:0007669"/>
    <property type="project" value="InterPro"/>
</dbReference>
<dbReference type="NCBIfam" id="NF033788">
    <property type="entry name" value="HTH_metalloreg"/>
    <property type="match status" value="1"/>
</dbReference>
<evidence type="ECO:0000256" key="2">
    <source>
        <dbReference type="ARBA" id="ARBA00023125"/>
    </source>
</evidence>
<dbReference type="Gene3D" id="1.10.10.10">
    <property type="entry name" value="Winged helix-like DNA-binding domain superfamily/Winged helix DNA-binding domain"/>
    <property type="match status" value="1"/>
</dbReference>
<dbReference type="PRINTS" id="PR00778">
    <property type="entry name" value="HTHARSR"/>
</dbReference>
<organism evidence="5 6">
    <name type="scientific">Desulfocurvibacter africanus subsp. africanus str. Walvis Bay</name>
    <dbReference type="NCBI Taxonomy" id="690850"/>
    <lineage>
        <taxon>Bacteria</taxon>
        <taxon>Pseudomonadati</taxon>
        <taxon>Thermodesulfobacteriota</taxon>
        <taxon>Desulfovibrionia</taxon>
        <taxon>Desulfovibrionales</taxon>
        <taxon>Desulfovibrionaceae</taxon>
        <taxon>Desulfocurvibacter</taxon>
    </lineage>
</organism>
<keyword evidence="1" id="KW-0805">Transcription regulation</keyword>
<dbReference type="InterPro" id="IPR001845">
    <property type="entry name" value="HTH_ArsR_DNA-bd_dom"/>
</dbReference>
<protein>
    <submittedName>
        <fullName evidence="5">Transcriptional regulator, ArsR family</fullName>
    </submittedName>
</protein>
<dbReference type="PROSITE" id="PS50987">
    <property type="entry name" value="HTH_ARSR_2"/>
    <property type="match status" value="1"/>
</dbReference>
<dbReference type="InterPro" id="IPR013216">
    <property type="entry name" value="Methyltransf_11"/>
</dbReference>
<dbReference type="eggNOG" id="COG0640">
    <property type="taxonomic scope" value="Bacteria"/>
</dbReference>
<keyword evidence="2" id="KW-0238">DNA-binding</keyword>
<evidence type="ECO:0000313" key="5">
    <source>
        <dbReference type="EMBL" id="EGJ49642.1"/>
    </source>
</evidence>
<name>F3YYZ7_DESAF</name>
<proteinExistence type="predicted"/>
<feature type="domain" description="HTH arsR-type" evidence="4">
    <location>
        <begin position="5"/>
        <end position="100"/>
    </location>
</feature>
<dbReference type="InterPro" id="IPR029063">
    <property type="entry name" value="SAM-dependent_MTases_sf"/>
</dbReference>
<dbReference type="SUPFAM" id="SSF46785">
    <property type="entry name" value="Winged helix' DNA-binding domain"/>
    <property type="match status" value="1"/>
</dbReference>
<dbReference type="Pfam" id="PF01022">
    <property type="entry name" value="HTH_5"/>
    <property type="match status" value="1"/>
</dbReference>
<accession>F3YYZ7</accession>
<dbReference type="SMART" id="SM00418">
    <property type="entry name" value="HTH_ARSR"/>
    <property type="match status" value="1"/>
</dbReference>
<dbReference type="PANTHER" id="PTHR33154">
    <property type="entry name" value="TRANSCRIPTIONAL REGULATOR, ARSR FAMILY"/>
    <property type="match status" value="1"/>
</dbReference>
<dbReference type="Gene3D" id="3.40.50.150">
    <property type="entry name" value="Vaccinia Virus protein VP39"/>
    <property type="match status" value="1"/>
</dbReference>
<dbReference type="STRING" id="690850.Desaf_1303"/>
<dbReference type="Proteomes" id="UP000007844">
    <property type="component" value="Chromosome"/>
</dbReference>
<dbReference type="InterPro" id="IPR036390">
    <property type="entry name" value="WH_DNA-bd_sf"/>
</dbReference>
<evidence type="ECO:0000256" key="3">
    <source>
        <dbReference type="ARBA" id="ARBA00023163"/>
    </source>
</evidence>
<dbReference type="EMBL" id="CP003221">
    <property type="protein sequence ID" value="EGJ49642.1"/>
    <property type="molecule type" value="Genomic_DNA"/>
</dbReference>
<keyword evidence="6" id="KW-1185">Reference proteome</keyword>
<dbReference type="Pfam" id="PF08241">
    <property type="entry name" value="Methyltransf_11"/>
    <property type="match status" value="1"/>
</dbReference>
<dbReference type="InterPro" id="IPR011991">
    <property type="entry name" value="ArsR-like_HTH"/>
</dbReference>
<evidence type="ECO:0000259" key="4">
    <source>
        <dbReference type="PROSITE" id="PS50987"/>
    </source>
</evidence>
<dbReference type="CDD" id="cd00090">
    <property type="entry name" value="HTH_ARSR"/>
    <property type="match status" value="1"/>
</dbReference>
<dbReference type="KEGG" id="daf:Desaf_1303"/>
<evidence type="ECO:0000313" key="6">
    <source>
        <dbReference type="Proteomes" id="UP000007844"/>
    </source>
</evidence>
<keyword evidence="3" id="KW-0804">Transcription</keyword>
<dbReference type="PANTHER" id="PTHR33154:SF33">
    <property type="entry name" value="TRANSCRIPTIONAL REPRESSOR SDPR"/>
    <property type="match status" value="1"/>
</dbReference>
<dbReference type="eggNOG" id="COG2226">
    <property type="taxonomic scope" value="Bacteria"/>
</dbReference>
<dbReference type="SUPFAM" id="SSF53335">
    <property type="entry name" value="S-adenosyl-L-methionine-dependent methyltransferases"/>
    <property type="match status" value="1"/>
</dbReference>
<gene>
    <name evidence="5" type="ORF">Desaf_1303</name>
</gene>
<dbReference type="InterPro" id="IPR051081">
    <property type="entry name" value="HTH_MetalResp_TranReg"/>
</dbReference>
<sequence>MYSYIRMLEYMALLRWLKALSDDTRLRLLHLLSRYELSVGEVVQVLGMSQPRVSRHLKILADAGMVQVRRDGLWAFYSATSHGQAAEFLSCMGPWLGQVAGATQDMDAAEAVMAARRSETKRFFNRVAPDWEAMRGELLSGFDLSAAILDLLPRNAGPSGDLGCGTGGMLPEIASRAGTAIGVDNSQNMLDIARARFAAESAIELRMGELEHLPLRDGELASAVMNLSLHHLSRPEQAVVEAARVLANGGVLVIADFGRHDREELRQRYGDRWLGFDEDDLRAWIAQAGLHLESLNAQRLESGLTLLLAVARKT</sequence>
<dbReference type="HOGENOM" id="CLU_063642_1_0_7"/>
<dbReference type="GO" id="GO:0003677">
    <property type="term" value="F:DNA binding"/>
    <property type="evidence" value="ECO:0007669"/>
    <property type="project" value="UniProtKB-KW"/>
</dbReference>
<reference evidence="5 6" key="1">
    <citation type="journal article" date="2011" name="J. Bacteriol.">
        <title>Genome sequence of the mercury-methylating and pleomorphic Desulfovibrio africanus Strain Walvis Bay.</title>
        <authorList>
            <person name="Brown S.D."/>
            <person name="Wall J.D."/>
            <person name="Kucken A.M."/>
            <person name="Gilmour C.C."/>
            <person name="Podar M."/>
            <person name="Brandt C.C."/>
            <person name="Teshima H."/>
            <person name="Detter J.C."/>
            <person name="Han C.S."/>
            <person name="Land M.L."/>
            <person name="Lucas S."/>
            <person name="Han J."/>
            <person name="Pennacchio L."/>
            <person name="Nolan M."/>
            <person name="Pitluck S."/>
            <person name="Woyke T."/>
            <person name="Goodwin L."/>
            <person name="Palumbo A.V."/>
            <person name="Elias D.A."/>
        </authorList>
    </citation>
    <scope>NUCLEOTIDE SEQUENCE [LARGE SCALE GENOMIC DNA]</scope>
    <source>
        <strain evidence="5 6">Walvis Bay</strain>
    </source>
</reference>
<dbReference type="InterPro" id="IPR036388">
    <property type="entry name" value="WH-like_DNA-bd_sf"/>
</dbReference>